<accession>A0A7V3NU41</accession>
<dbReference type="SMART" id="SM00382">
    <property type="entry name" value="AAA"/>
    <property type="match status" value="1"/>
</dbReference>
<evidence type="ECO:0000256" key="4">
    <source>
        <dbReference type="ARBA" id="ARBA00022741"/>
    </source>
</evidence>
<evidence type="ECO:0000256" key="9">
    <source>
        <dbReference type="ARBA" id="ARBA00023163"/>
    </source>
</evidence>
<sequence>MLRIAVVEDDKSERWILSDFLRKKGYIVFDFESSEESFDFLEKNSVDVVISDLRLPGLSGIDLLQKVKALNPRVEFIIVTAYGDVSSAVEAMKKGAYDYLLKPLNLEELLLKLKHVDEKLALIRKLEQVESEIRYSKGTIIAESKPMKEIIEMAKEVAPTNTSVLITGESGTGKEVLARFIHEHSGRIGSFVPISCAAIPETLLEAELFGYEKGAFTGAVAEKPGKIELADGGTLFLDEVGELSPLLQAKLLRVLEDKEVTRLGSTKTKKINVRYLFATNRDLEKMVKEGAFREDLYYRINVFHIKIPPLRERVEDIIPLAHYFLRKFSRELNKPIKGFTEEAQSALLLYKWPGNVRELQNVIERACVLCKGEFITRDLLFLPQVGESVSMRLRDVEKEHIRRVLELVDWNLSKASEILGIHRNTLRLKIKEYGLEEGH</sequence>
<keyword evidence="6" id="KW-0805">Transcription regulation</keyword>
<evidence type="ECO:0000259" key="11">
    <source>
        <dbReference type="PROSITE" id="PS50045"/>
    </source>
</evidence>
<dbReference type="GO" id="GO:0005524">
    <property type="term" value="F:ATP binding"/>
    <property type="evidence" value="ECO:0007669"/>
    <property type="project" value="UniProtKB-KW"/>
</dbReference>
<dbReference type="SUPFAM" id="SSF52540">
    <property type="entry name" value="P-loop containing nucleoside triphosphate hydrolases"/>
    <property type="match status" value="1"/>
</dbReference>
<dbReference type="InterPro" id="IPR009057">
    <property type="entry name" value="Homeodomain-like_sf"/>
</dbReference>
<dbReference type="InterPro" id="IPR027417">
    <property type="entry name" value="P-loop_NTPase"/>
</dbReference>
<dbReference type="PROSITE" id="PS50045">
    <property type="entry name" value="SIGMA54_INTERACT_4"/>
    <property type="match status" value="1"/>
</dbReference>
<dbReference type="SMART" id="SM00448">
    <property type="entry name" value="REC"/>
    <property type="match status" value="1"/>
</dbReference>
<evidence type="ECO:0000256" key="1">
    <source>
        <dbReference type="ARBA" id="ARBA00004496"/>
    </source>
</evidence>
<keyword evidence="2" id="KW-0963">Cytoplasm</keyword>
<dbReference type="PROSITE" id="PS00675">
    <property type="entry name" value="SIGMA54_INTERACT_1"/>
    <property type="match status" value="1"/>
</dbReference>
<dbReference type="SUPFAM" id="SSF46689">
    <property type="entry name" value="Homeodomain-like"/>
    <property type="match status" value="1"/>
</dbReference>
<evidence type="ECO:0000259" key="12">
    <source>
        <dbReference type="PROSITE" id="PS50110"/>
    </source>
</evidence>
<feature type="modified residue" description="4-aspartylphosphate" evidence="10">
    <location>
        <position position="52"/>
    </location>
</feature>
<dbReference type="FunFam" id="1.10.8.60:FF:000014">
    <property type="entry name" value="DNA-binding transcriptional regulator NtrC"/>
    <property type="match status" value="1"/>
</dbReference>
<dbReference type="InterPro" id="IPR001789">
    <property type="entry name" value="Sig_transdc_resp-reg_receiver"/>
</dbReference>
<dbReference type="PANTHER" id="PTHR32071:SF21">
    <property type="entry name" value="TRANSCRIPTIONAL REGULATORY PROTEIN FLGR"/>
    <property type="match status" value="1"/>
</dbReference>
<feature type="domain" description="Sigma-54 factor interaction" evidence="11">
    <location>
        <begin position="140"/>
        <end position="368"/>
    </location>
</feature>
<dbReference type="GO" id="GO:0005737">
    <property type="term" value="C:cytoplasm"/>
    <property type="evidence" value="ECO:0007669"/>
    <property type="project" value="UniProtKB-SubCell"/>
</dbReference>
<proteinExistence type="predicted"/>
<keyword evidence="9" id="KW-0804">Transcription</keyword>
<dbReference type="PROSITE" id="PS00676">
    <property type="entry name" value="SIGMA54_INTERACT_2"/>
    <property type="match status" value="1"/>
</dbReference>
<dbReference type="PROSITE" id="PS50110">
    <property type="entry name" value="RESPONSE_REGULATORY"/>
    <property type="match status" value="1"/>
</dbReference>
<keyword evidence="7" id="KW-0238">DNA-binding</keyword>
<dbReference type="SUPFAM" id="SSF52172">
    <property type="entry name" value="CheY-like"/>
    <property type="match status" value="1"/>
</dbReference>
<dbReference type="InterPro" id="IPR003593">
    <property type="entry name" value="AAA+_ATPase"/>
</dbReference>
<dbReference type="Pfam" id="PF02954">
    <property type="entry name" value="HTH_8"/>
    <property type="match status" value="1"/>
</dbReference>
<keyword evidence="3 10" id="KW-0597">Phosphoprotein</keyword>
<dbReference type="EMBL" id="DTGD01000108">
    <property type="protein sequence ID" value="HGB35832.1"/>
    <property type="molecule type" value="Genomic_DNA"/>
</dbReference>
<dbReference type="AlphaFoldDB" id="A0A7V3NU41"/>
<dbReference type="Pfam" id="PF25601">
    <property type="entry name" value="AAA_lid_14"/>
    <property type="match status" value="1"/>
</dbReference>
<dbReference type="Gene3D" id="1.10.10.60">
    <property type="entry name" value="Homeodomain-like"/>
    <property type="match status" value="1"/>
</dbReference>
<evidence type="ECO:0000256" key="7">
    <source>
        <dbReference type="ARBA" id="ARBA00023125"/>
    </source>
</evidence>
<comment type="subcellular location">
    <subcellularLocation>
        <location evidence="1">Cytoplasm</location>
    </subcellularLocation>
</comment>
<dbReference type="PANTHER" id="PTHR32071">
    <property type="entry name" value="TRANSCRIPTIONAL REGULATORY PROTEIN"/>
    <property type="match status" value="1"/>
</dbReference>
<dbReference type="Pfam" id="PF00158">
    <property type="entry name" value="Sigma54_activat"/>
    <property type="match status" value="1"/>
</dbReference>
<evidence type="ECO:0000256" key="2">
    <source>
        <dbReference type="ARBA" id="ARBA00022490"/>
    </source>
</evidence>
<gene>
    <name evidence="13" type="ORF">ENV38_02850</name>
</gene>
<feature type="domain" description="Response regulatory" evidence="12">
    <location>
        <begin position="3"/>
        <end position="117"/>
    </location>
</feature>
<protein>
    <submittedName>
        <fullName evidence="13">Sigma-54-dependent Fis family transcriptional regulator</fullName>
    </submittedName>
</protein>
<dbReference type="GO" id="GO:0043565">
    <property type="term" value="F:sequence-specific DNA binding"/>
    <property type="evidence" value="ECO:0007669"/>
    <property type="project" value="InterPro"/>
</dbReference>
<keyword evidence="8" id="KW-0010">Activator</keyword>
<dbReference type="InterPro" id="IPR058031">
    <property type="entry name" value="AAA_lid_NorR"/>
</dbReference>
<name>A0A7V3NU41_UNCW3</name>
<comment type="caution">
    <text evidence="13">The sequence shown here is derived from an EMBL/GenBank/DDBJ whole genome shotgun (WGS) entry which is preliminary data.</text>
</comment>
<dbReference type="Gene3D" id="3.40.50.2300">
    <property type="match status" value="1"/>
</dbReference>
<dbReference type="GO" id="GO:0006355">
    <property type="term" value="P:regulation of DNA-templated transcription"/>
    <property type="evidence" value="ECO:0007669"/>
    <property type="project" value="InterPro"/>
</dbReference>
<dbReference type="CDD" id="cd00009">
    <property type="entry name" value="AAA"/>
    <property type="match status" value="1"/>
</dbReference>
<evidence type="ECO:0000313" key="13">
    <source>
        <dbReference type="EMBL" id="HGB35832.1"/>
    </source>
</evidence>
<dbReference type="FunFam" id="3.40.50.300:FF:000006">
    <property type="entry name" value="DNA-binding transcriptional regulator NtrC"/>
    <property type="match status" value="1"/>
</dbReference>
<keyword evidence="4" id="KW-0547">Nucleotide-binding</keyword>
<evidence type="ECO:0000256" key="6">
    <source>
        <dbReference type="ARBA" id="ARBA00023015"/>
    </source>
</evidence>
<dbReference type="InterPro" id="IPR002197">
    <property type="entry name" value="HTH_Fis"/>
</dbReference>
<dbReference type="InterPro" id="IPR025662">
    <property type="entry name" value="Sigma_54_int_dom_ATP-bd_1"/>
</dbReference>
<organism evidence="13">
    <name type="scientific">candidate division WOR-3 bacterium</name>
    <dbReference type="NCBI Taxonomy" id="2052148"/>
    <lineage>
        <taxon>Bacteria</taxon>
        <taxon>Bacteria division WOR-3</taxon>
    </lineage>
</organism>
<dbReference type="InterPro" id="IPR011006">
    <property type="entry name" value="CheY-like_superfamily"/>
</dbReference>
<dbReference type="Pfam" id="PF00072">
    <property type="entry name" value="Response_reg"/>
    <property type="match status" value="1"/>
</dbReference>
<dbReference type="PROSITE" id="PS00688">
    <property type="entry name" value="SIGMA54_INTERACT_3"/>
    <property type="match status" value="1"/>
</dbReference>
<dbReference type="InterPro" id="IPR025943">
    <property type="entry name" value="Sigma_54_int_dom_ATP-bd_2"/>
</dbReference>
<keyword evidence="5" id="KW-0067">ATP-binding</keyword>
<dbReference type="GO" id="GO:0000160">
    <property type="term" value="P:phosphorelay signal transduction system"/>
    <property type="evidence" value="ECO:0007669"/>
    <property type="project" value="InterPro"/>
</dbReference>
<evidence type="ECO:0000256" key="8">
    <source>
        <dbReference type="ARBA" id="ARBA00023159"/>
    </source>
</evidence>
<evidence type="ECO:0000256" key="5">
    <source>
        <dbReference type="ARBA" id="ARBA00022840"/>
    </source>
</evidence>
<dbReference type="FunFam" id="3.40.50.2300:FF:000018">
    <property type="entry name" value="DNA-binding transcriptional regulator NtrC"/>
    <property type="match status" value="1"/>
</dbReference>
<dbReference type="Gene3D" id="1.10.8.60">
    <property type="match status" value="1"/>
</dbReference>
<evidence type="ECO:0000256" key="10">
    <source>
        <dbReference type="PROSITE-ProRule" id="PRU00169"/>
    </source>
</evidence>
<dbReference type="InterPro" id="IPR025944">
    <property type="entry name" value="Sigma_54_int_dom_CS"/>
</dbReference>
<reference evidence="13" key="1">
    <citation type="journal article" date="2020" name="mSystems">
        <title>Genome- and Community-Level Interaction Insights into Carbon Utilization and Element Cycling Functions of Hydrothermarchaeota in Hydrothermal Sediment.</title>
        <authorList>
            <person name="Zhou Z."/>
            <person name="Liu Y."/>
            <person name="Xu W."/>
            <person name="Pan J."/>
            <person name="Luo Z.H."/>
            <person name="Li M."/>
        </authorList>
    </citation>
    <scope>NUCLEOTIDE SEQUENCE [LARGE SCALE GENOMIC DNA]</scope>
    <source>
        <strain evidence="13">SpSt-754</strain>
    </source>
</reference>
<dbReference type="Gene3D" id="3.40.50.300">
    <property type="entry name" value="P-loop containing nucleotide triphosphate hydrolases"/>
    <property type="match status" value="1"/>
</dbReference>
<evidence type="ECO:0000256" key="3">
    <source>
        <dbReference type="ARBA" id="ARBA00022553"/>
    </source>
</evidence>
<dbReference type="PRINTS" id="PR01590">
    <property type="entry name" value="HTHFIS"/>
</dbReference>
<dbReference type="InterPro" id="IPR002078">
    <property type="entry name" value="Sigma_54_int"/>
</dbReference>